<evidence type="ECO:0000259" key="1">
    <source>
        <dbReference type="PROSITE" id="PS50011"/>
    </source>
</evidence>
<sequence>MSDNRHIQIAPGNDGLLIQGFPGIPPNSNFQHGAKIEGEVQISLPLLGVAASKIEIKFYKSENVKVKGQRTINTVDLLDAAVLWESNFYRSETTDSYAGKYPFSLDIPEDLPPTLCLEKQGIDIQYLLEATVYRDNEIKFWKEKPLSCTLPLEITKYEHHPAWPMYHQPEATHLDLASMRLSVTPIRKCYSPGETIMLTARLSCGSYSVVPRNVKLEVKLLQQIITTSKPSGPIRQLLRQSDKAPPTINVLSTQAVGCARVDHTATFTAELVCEVPETDVMPTLAYRSHIQITYALVVATVVHSQHLQLEVPVIISPFPSDIPDAEIQKIGIVPSLGGIPHFERPSSNMLYAQTLVERFTLGTPAEAPTLDTVREDDENINSSARFSRSTELSSTTLVDSPDSDIRIRVTDVDRNSFLTSRTTQRTGSISTVDSGYLIPGSPIRNRLESSHLVQLDEEILASWFKSLNSKVADNGASNTISSDPVGYLGLVGDLTDILQSPEKKKVLLGLRGYRAQVIVDFLDSVLVEMDPSKIELRKQVLITLYRICKASHCYPECYTLHNIVIGTQEGGGGFCDIHRGRHRDQVLCLKVVRMFKKNETHSMIKLFAKEAILWSQLNHPNILPFYGIYYLGEENKRICLVSPWMENGNLVNYLQENPTVARRPFVSGQSFFAKAIILPIAKICDVITGLEYLHERNIIHGDLKGVNVLVTSFGRACITDFGLSSVLVEKSITEAAMTPSVIHGGSYRWIAPELLEADSHPTQASDIWAFGCLCYQILTRRVPFHKASSDPAVIKLILNGETPTHHHSDSPESGPDTINDEMGPLLKRCWTFPKERPTCRQIMEILGIWGLAGRHDTITNSQVAEFRSAMRNKGNSPVDLAGIDSIFSEIKRTGSTDQKKSPNAYN</sequence>
<dbReference type="Gene3D" id="2.60.40.640">
    <property type="match status" value="2"/>
</dbReference>
<protein>
    <recommendedName>
        <fullName evidence="1">Protein kinase domain-containing protein</fullName>
    </recommendedName>
</protein>
<gene>
    <name evidence="2" type="ORF">D9756_008182</name>
</gene>
<dbReference type="InterPro" id="IPR008271">
    <property type="entry name" value="Ser/Thr_kinase_AS"/>
</dbReference>
<dbReference type="InterPro" id="IPR011009">
    <property type="entry name" value="Kinase-like_dom_sf"/>
</dbReference>
<proteinExistence type="predicted"/>
<dbReference type="SUPFAM" id="SSF56112">
    <property type="entry name" value="Protein kinase-like (PK-like)"/>
    <property type="match status" value="1"/>
</dbReference>
<dbReference type="AlphaFoldDB" id="A0A8H5FVE2"/>
<evidence type="ECO:0000313" key="3">
    <source>
        <dbReference type="Proteomes" id="UP000559027"/>
    </source>
</evidence>
<feature type="domain" description="Protein kinase" evidence="1">
    <location>
        <begin position="563"/>
        <end position="858"/>
    </location>
</feature>
<keyword evidence="3" id="KW-1185">Reference proteome</keyword>
<accession>A0A8H5FVE2</accession>
<dbReference type="Pfam" id="PF07714">
    <property type="entry name" value="PK_Tyr_Ser-Thr"/>
    <property type="match status" value="1"/>
</dbReference>
<organism evidence="2 3">
    <name type="scientific">Leucocoprinus leucothites</name>
    <dbReference type="NCBI Taxonomy" id="201217"/>
    <lineage>
        <taxon>Eukaryota</taxon>
        <taxon>Fungi</taxon>
        <taxon>Dikarya</taxon>
        <taxon>Basidiomycota</taxon>
        <taxon>Agaricomycotina</taxon>
        <taxon>Agaricomycetes</taxon>
        <taxon>Agaricomycetidae</taxon>
        <taxon>Agaricales</taxon>
        <taxon>Agaricineae</taxon>
        <taxon>Agaricaceae</taxon>
        <taxon>Leucocoprinus</taxon>
    </lineage>
</organism>
<dbReference type="GO" id="GO:0004674">
    <property type="term" value="F:protein serine/threonine kinase activity"/>
    <property type="evidence" value="ECO:0007669"/>
    <property type="project" value="TreeGrafter"/>
</dbReference>
<name>A0A8H5FVE2_9AGAR</name>
<dbReference type="InterPro" id="IPR051681">
    <property type="entry name" value="Ser/Thr_Kinases-Pseudokinases"/>
</dbReference>
<dbReference type="GO" id="GO:0005524">
    <property type="term" value="F:ATP binding"/>
    <property type="evidence" value="ECO:0007669"/>
    <property type="project" value="InterPro"/>
</dbReference>
<dbReference type="SMART" id="SM00220">
    <property type="entry name" value="S_TKc"/>
    <property type="match status" value="1"/>
</dbReference>
<dbReference type="PANTHER" id="PTHR44329">
    <property type="entry name" value="SERINE/THREONINE-PROTEIN KINASE TNNI3K-RELATED"/>
    <property type="match status" value="1"/>
</dbReference>
<dbReference type="Gene3D" id="1.10.510.10">
    <property type="entry name" value="Transferase(Phosphotransferase) domain 1"/>
    <property type="match status" value="1"/>
</dbReference>
<dbReference type="EMBL" id="JAACJO010000013">
    <property type="protein sequence ID" value="KAF5351190.1"/>
    <property type="molecule type" value="Genomic_DNA"/>
</dbReference>
<comment type="caution">
    <text evidence="2">The sequence shown here is derived from an EMBL/GenBank/DDBJ whole genome shotgun (WGS) entry which is preliminary data.</text>
</comment>
<reference evidence="2 3" key="1">
    <citation type="journal article" date="2020" name="ISME J.">
        <title>Uncovering the hidden diversity of litter-decomposition mechanisms in mushroom-forming fungi.</title>
        <authorList>
            <person name="Floudas D."/>
            <person name="Bentzer J."/>
            <person name="Ahren D."/>
            <person name="Johansson T."/>
            <person name="Persson P."/>
            <person name="Tunlid A."/>
        </authorList>
    </citation>
    <scope>NUCLEOTIDE SEQUENCE [LARGE SCALE GENOMIC DNA]</scope>
    <source>
        <strain evidence="2 3">CBS 146.42</strain>
    </source>
</reference>
<dbReference type="Pfam" id="PF02752">
    <property type="entry name" value="Arrestin_C"/>
    <property type="match status" value="2"/>
</dbReference>
<dbReference type="InterPro" id="IPR000719">
    <property type="entry name" value="Prot_kinase_dom"/>
</dbReference>
<dbReference type="PROSITE" id="PS00108">
    <property type="entry name" value="PROTEIN_KINASE_ST"/>
    <property type="match status" value="1"/>
</dbReference>
<dbReference type="Proteomes" id="UP000559027">
    <property type="component" value="Unassembled WGS sequence"/>
</dbReference>
<dbReference type="OrthoDB" id="2998467at2759"/>
<dbReference type="InterPro" id="IPR011022">
    <property type="entry name" value="Arrestin_C-like"/>
</dbReference>
<evidence type="ECO:0000313" key="2">
    <source>
        <dbReference type="EMBL" id="KAF5351190.1"/>
    </source>
</evidence>
<dbReference type="PROSITE" id="PS50011">
    <property type="entry name" value="PROTEIN_KINASE_DOM"/>
    <property type="match status" value="1"/>
</dbReference>
<dbReference type="InterPro" id="IPR014752">
    <property type="entry name" value="Arrestin-like_C"/>
</dbReference>
<dbReference type="InterPro" id="IPR001245">
    <property type="entry name" value="Ser-Thr/Tyr_kinase_cat_dom"/>
</dbReference>